<dbReference type="eggNOG" id="KOG3940">
    <property type="taxonomic scope" value="Eukaryota"/>
</dbReference>
<comment type="similarity">
    <text evidence="1">Belongs to the ZC2HC1 family.</text>
</comment>
<dbReference type="OrthoDB" id="10255185at2759"/>
<keyword evidence="4" id="KW-0862">Zinc</keyword>
<evidence type="ECO:0000256" key="4">
    <source>
        <dbReference type="ARBA" id="ARBA00022833"/>
    </source>
</evidence>
<dbReference type="InterPro" id="IPR049899">
    <property type="entry name" value="Znf_C2HC_C3H"/>
</dbReference>
<dbReference type="GO" id="GO:0008270">
    <property type="term" value="F:zinc ion binding"/>
    <property type="evidence" value="ECO:0007669"/>
    <property type="project" value="UniProtKB-KW"/>
</dbReference>
<gene>
    <name evidence="10" type="primary">ZC2HC1C</name>
</gene>
<feature type="domain" description="C2HC/C3H-type" evidence="9">
    <location>
        <begin position="462"/>
        <end position="491"/>
    </location>
</feature>
<dbReference type="Ensembl" id="ENSPSIT00000019817.1">
    <property type="protein sequence ID" value="ENSPSIP00000019724.1"/>
    <property type="gene ID" value="ENSPSIG00000017503.1"/>
</dbReference>
<evidence type="ECO:0000256" key="3">
    <source>
        <dbReference type="ARBA" id="ARBA00022771"/>
    </source>
</evidence>
<evidence type="ECO:0000313" key="11">
    <source>
        <dbReference type="Proteomes" id="UP000007267"/>
    </source>
</evidence>
<evidence type="ECO:0000256" key="1">
    <source>
        <dbReference type="ARBA" id="ARBA00010843"/>
    </source>
</evidence>
<feature type="region of interest" description="Disordered" evidence="8">
    <location>
        <begin position="137"/>
        <end position="161"/>
    </location>
</feature>
<accession>K7GHG3</accession>
<evidence type="ECO:0000256" key="6">
    <source>
        <dbReference type="PROSITE-ProRule" id="PRU01371"/>
    </source>
</evidence>
<dbReference type="PANTHER" id="PTHR14649">
    <property type="entry name" value="ZINC FINGER C2HC DOMAIN-CONTAINING PROTEIN 1C"/>
    <property type="match status" value="1"/>
</dbReference>
<feature type="domain" description="C2HC/C3H-type" evidence="9">
    <location>
        <begin position="354"/>
        <end position="383"/>
    </location>
</feature>
<keyword evidence="11" id="KW-1185">Reference proteome</keyword>
<organism evidence="10 11">
    <name type="scientific">Pelodiscus sinensis</name>
    <name type="common">Chinese softshell turtle</name>
    <name type="synonym">Trionyx sinensis</name>
    <dbReference type="NCBI Taxonomy" id="13735"/>
    <lineage>
        <taxon>Eukaryota</taxon>
        <taxon>Metazoa</taxon>
        <taxon>Chordata</taxon>
        <taxon>Craniata</taxon>
        <taxon>Vertebrata</taxon>
        <taxon>Euteleostomi</taxon>
        <taxon>Archelosauria</taxon>
        <taxon>Testudinata</taxon>
        <taxon>Testudines</taxon>
        <taxon>Cryptodira</taxon>
        <taxon>Trionychia</taxon>
        <taxon>Trionychidae</taxon>
        <taxon>Pelodiscus</taxon>
    </lineage>
</organism>
<dbReference type="InterPro" id="IPR026104">
    <property type="entry name" value="ZNF_C2HC_dom_1C"/>
</dbReference>
<dbReference type="AlphaFoldDB" id="K7GHG3"/>
<reference evidence="11" key="1">
    <citation type="submission" date="2011-10" db="EMBL/GenBank/DDBJ databases">
        <authorList>
            <consortium name="Soft-shell Turtle Genome Consortium"/>
        </authorList>
    </citation>
    <scope>NUCLEOTIDE SEQUENCE [LARGE SCALE GENOMIC DNA]</scope>
    <source>
        <strain evidence="11">Daiwa-1</strain>
    </source>
</reference>
<dbReference type="Pfam" id="PF13913">
    <property type="entry name" value="zf-C2HC_2"/>
    <property type="match status" value="2"/>
</dbReference>
<dbReference type="KEGG" id="pss:102453234"/>
<name>K7GHG3_PELSI</name>
<dbReference type="EMBL" id="AGCU01050084">
    <property type="status" value="NOT_ANNOTATED_CDS"/>
    <property type="molecule type" value="Genomic_DNA"/>
</dbReference>
<reference evidence="10" key="4">
    <citation type="submission" date="2025-09" db="UniProtKB">
        <authorList>
            <consortium name="Ensembl"/>
        </authorList>
    </citation>
    <scope>IDENTIFICATION</scope>
</reference>
<keyword evidence="5 7" id="KW-0175">Coiled coil</keyword>
<evidence type="ECO:0000256" key="5">
    <source>
        <dbReference type="ARBA" id="ARBA00023054"/>
    </source>
</evidence>
<evidence type="ECO:0000259" key="9">
    <source>
        <dbReference type="PROSITE" id="PS52027"/>
    </source>
</evidence>
<evidence type="ECO:0000256" key="7">
    <source>
        <dbReference type="SAM" id="Coils"/>
    </source>
</evidence>
<dbReference type="GeneID" id="102453234"/>
<dbReference type="PROSITE" id="PS52027">
    <property type="entry name" value="ZF_C2HC_C3H"/>
    <property type="match status" value="2"/>
</dbReference>
<feature type="region of interest" description="Disordered" evidence="8">
    <location>
        <begin position="479"/>
        <end position="500"/>
    </location>
</feature>
<dbReference type="PANTHER" id="PTHR14649:SF1">
    <property type="entry name" value="ZINC FINGER C2HC DOMAIN-CONTAINING PROTEIN 1C"/>
    <property type="match status" value="1"/>
</dbReference>
<protein>
    <submittedName>
        <fullName evidence="10">Zinc finger C2HC-type containing 1C</fullName>
    </submittedName>
</protein>
<sequence length="500" mass="56592">MAQLQLAVYPPVDSMVTAPSLPLKGPERYHLKALGYQSRLEHLKNNFQQQLLREKEEKLKGLYICKSWNGSSQQDFWEQGVFYSAGLHSRCLPSQTSTLPSKWAARRREGVDRSYPLKPVFHHKAGSVPEVSIGHLRSLPPMAESPSSRFSSKKRGRLPAARTQTDILPSLLAAEQPKLTATHPGRAELGYIQRLEAAGKSLEEEIRKKEAFLREKLRRTEEELRRIQREKEQVEMEERNERKTAGLSGGNIFRATAKLSEGDFDWEQSSEGAMSMPSNTHLPYVLGIEGLKKGRLVASNSKIQEHMSLDSMASCAKVVMMKHSHRSPAAAPLKQDPGAELLHLQAPTGGEQGELAQCGFCGRKFLHLRLEKHMNICSKSQGSKRKVFDSSMARARGTELEQYQHWKGKTTTQNEPPKNNNWRQKHESFIQTLRQAREMQHVISKGGKLSDLPPLPPVENPDYVSCPHCSRRFAPKVAERHIPKCKTIKNRPPPPPQRRR</sequence>
<keyword evidence="2" id="KW-0479">Metal-binding</keyword>
<keyword evidence="3 6" id="KW-0863">Zinc-finger</keyword>
<dbReference type="HOGENOM" id="CLU_039058_0_0_1"/>
<dbReference type="Proteomes" id="UP000007267">
    <property type="component" value="Unassembled WGS sequence"/>
</dbReference>
<proteinExistence type="inferred from homology"/>
<reference evidence="11" key="2">
    <citation type="journal article" date="2013" name="Nat. Genet.">
        <title>The draft genomes of soft-shell turtle and green sea turtle yield insights into the development and evolution of the turtle-specific body plan.</title>
        <authorList>
            <person name="Wang Z."/>
            <person name="Pascual-Anaya J."/>
            <person name="Zadissa A."/>
            <person name="Li W."/>
            <person name="Niimura Y."/>
            <person name="Huang Z."/>
            <person name="Li C."/>
            <person name="White S."/>
            <person name="Xiong Z."/>
            <person name="Fang D."/>
            <person name="Wang B."/>
            <person name="Ming Y."/>
            <person name="Chen Y."/>
            <person name="Zheng Y."/>
            <person name="Kuraku S."/>
            <person name="Pignatelli M."/>
            <person name="Herrero J."/>
            <person name="Beal K."/>
            <person name="Nozawa M."/>
            <person name="Li Q."/>
            <person name="Wang J."/>
            <person name="Zhang H."/>
            <person name="Yu L."/>
            <person name="Shigenobu S."/>
            <person name="Wang J."/>
            <person name="Liu J."/>
            <person name="Flicek P."/>
            <person name="Searle S."/>
            <person name="Wang J."/>
            <person name="Kuratani S."/>
            <person name="Yin Y."/>
            <person name="Aken B."/>
            <person name="Zhang G."/>
            <person name="Irie N."/>
        </authorList>
    </citation>
    <scope>NUCLEOTIDE SEQUENCE [LARGE SCALE GENOMIC DNA]</scope>
    <source>
        <strain evidence="11">Daiwa-1</strain>
    </source>
</reference>
<dbReference type="RefSeq" id="XP_025037759.1">
    <property type="nucleotide sequence ID" value="XM_025181974.1"/>
</dbReference>
<evidence type="ECO:0000256" key="2">
    <source>
        <dbReference type="ARBA" id="ARBA00022723"/>
    </source>
</evidence>
<feature type="coiled-coil region" evidence="7">
    <location>
        <begin position="192"/>
        <end position="244"/>
    </location>
</feature>
<dbReference type="Gene3D" id="3.30.160.60">
    <property type="entry name" value="Classic Zinc Finger"/>
    <property type="match status" value="1"/>
</dbReference>
<reference evidence="10" key="3">
    <citation type="submission" date="2025-08" db="UniProtKB">
        <authorList>
            <consortium name="Ensembl"/>
        </authorList>
    </citation>
    <scope>IDENTIFICATION</scope>
</reference>
<dbReference type="RefSeq" id="XP_025037758.1">
    <property type="nucleotide sequence ID" value="XM_025181973.1"/>
</dbReference>
<dbReference type="STRING" id="13735.ENSPSIP00000019724"/>
<dbReference type="OMA" id="WGRSQEN"/>
<evidence type="ECO:0000256" key="8">
    <source>
        <dbReference type="SAM" id="MobiDB-lite"/>
    </source>
</evidence>
<feature type="compositionally biased region" description="Pro residues" evidence="8">
    <location>
        <begin position="491"/>
        <end position="500"/>
    </location>
</feature>
<dbReference type="CTD" id="79696"/>
<dbReference type="GeneTree" id="ENSGT00940000160947"/>
<dbReference type="RefSeq" id="XP_006117825.1">
    <property type="nucleotide sequence ID" value="XM_006117763.3"/>
</dbReference>
<evidence type="ECO:0000313" key="10">
    <source>
        <dbReference type="Ensembl" id="ENSPSIP00000019724.1"/>
    </source>
</evidence>